<name>A0A1E7ES30_9STRA</name>
<evidence type="ECO:0000256" key="12">
    <source>
        <dbReference type="ARBA" id="ARBA00023136"/>
    </source>
</evidence>
<reference evidence="20 21" key="1">
    <citation type="submission" date="2016-09" db="EMBL/GenBank/DDBJ databases">
        <title>Extensive genetic diversity and differential bi-allelic expression allows diatom success in the polar Southern Ocean.</title>
        <authorList>
            <consortium name="DOE Joint Genome Institute"/>
            <person name="Mock T."/>
            <person name="Otillar R.P."/>
            <person name="Strauss J."/>
            <person name="Dupont C."/>
            <person name="Frickenhaus S."/>
            <person name="Maumus F."/>
            <person name="Mcmullan M."/>
            <person name="Sanges R."/>
            <person name="Schmutz J."/>
            <person name="Toseland A."/>
            <person name="Valas R."/>
            <person name="Veluchamy A."/>
            <person name="Ward B.J."/>
            <person name="Allen A."/>
            <person name="Barry K."/>
            <person name="Falciatore A."/>
            <person name="Ferrante M."/>
            <person name="Fortunato A.E."/>
            <person name="Gloeckner G."/>
            <person name="Gruber A."/>
            <person name="Hipkin R."/>
            <person name="Janech M."/>
            <person name="Kroth P."/>
            <person name="Leese F."/>
            <person name="Lindquist E."/>
            <person name="Lyon B.R."/>
            <person name="Martin J."/>
            <person name="Mayer C."/>
            <person name="Parker M."/>
            <person name="Quesneville H."/>
            <person name="Raymond J."/>
            <person name="Uhlig C."/>
            <person name="Valentin K.U."/>
            <person name="Worden A.Z."/>
            <person name="Armbrust E.V."/>
            <person name="Bowler C."/>
            <person name="Green B."/>
            <person name="Moulton V."/>
            <person name="Van Oosterhout C."/>
            <person name="Grigoriev I."/>
        </authorList>
    </citation>
    <scope>NUCLEOTIDE SEQUENCE [LARGE SCALE GENOMIC DNA]</scope>
    <source>
        <strain evidence="20 21">CCMP1102</strain>
    </source>
</reference>
<evidence type="ECO:0000313" key="21">
    <source>
        <dbReference type="Proteomes" id="UP000095751"/>
    </source>
</evidence>
<dbReference type="Proteomes" id="UP000095751">
    <property type="component" value="Unassembled WGS sequence"/>
</dbReference>
<comment type="similarity">
    <text evidence="2">Belongs to the ERG4/ERG24 family.</text>
</comment>
<keyword evidence="7" id="KW-0752">Steroid biosynthesis</keyword>
<evidence type="ECO:0000256" key="5">
    <source>
        <dbReference type="ARBA" id="ARBA00022692"/>
    </source>
</evidence>
<feature type="transmembrane region" description="Helical" evidence="19">
    <location>
        <begin position="264"/>
        <end position="287"/>
    </location>
</feature>
<dbReference type="FunFam" id="1.20.120.1630:FF:000011">
    <property type="entry name" value="Delta(14)-sterol reductase"/>
    <property type="match status" value="1"/>
</dbReference>
<keyword evidence="13" id="KW-1207">Sterol metabolism</keyword>
<organism evidence="20 21">
    <name type="scientific">Fragilariopsis cylindrus CCMP1102</name>
    <dbReference type="NCBI Taxonomy" id="635003"/>
    <lineage>
        <taxon>Eukaryota</taxon>
        <taxon>Sar</taxon>
        <taxon>Stramenopiles</taxon>
        <taxon>Ochrophyta</taxon>
        <taxon>Bacillariophyta</taxon>
        <taxon>Bacillariophyceae</taxon>
        <taxon>Bacillariophycidae</taxon>
        <taxon>Bacillariales</taxon>
        <taxon>Bacillariaceae</taxon>
        <taxon>Fragilariopsis</taxon>
    </lineage>
</organism>
<keyword evidence="9" id="KW-0560">Oxidoreductase</keyword>
<dbReference type="InParanoid" id="A0A1E7ES30"/>
<evidence type="ECO:0000256" key="2">
    <source>
        <dbReference type="ARBA" id="ARBA00005402"/>
    </source>
</evidence>
<evidence type="ECO:0000256" key="8">
    <source>
        <dbReference type="ARBA" id="ARBA00022989"/>
    </source>
</evidence>
<evidence type="ECO:0000256" key="14">
    <source>
        <dbReference type="ARBA" id="ARBA00023221"/>
    </source>
</evidence>
<keyword evidence="21" id="KW-1185">Reference proteome</keyword>
<keyword evidence="5 19" id="KW-0812">Transmembrane</keyword>
<dbReference type="GO" id="GO:0016126">
    <property type="term" value="P:sterol biosynthetic process"/>
    <property type="evidence" value="ECO:0007669"/>
    <property type="project" value="UniProtKB-KW"/>
</dbReference>
<evidence type="ECO:0000256" key="7">
    <source>
        <dbReference type="ARBA" id="ARBA00022955"/>
    </source>
</evidence>
<keyword evidence="8 19" id="KW-1133">Transmembrane helix</keyword>
<dbReference type="EC" id="1.3.1.70" evidence="3"/>
<feature type="transmembrane region" description="Helical" evidence="19">
    <location>
        <begin position="188"/>
        <end position="207"/>
    </location>
</feature>
<evidence type="ECO:0000256" key="3">
    <source>
        <dbReference type="ARBA" id="ARBA00012413"/>
    </source>
</evidence>
<evidence type="ECO:0000256" key="16">
    <source>
        <dbReference type="ARBA" id="ARBA00031227"/>
    </source>
</evidence>
<keyword evidence="11" id="KW-0443">Lipid metabolism</keyword>
<dbReference type="PROSITE" id="PS01018">
    <property type="entry name" value="STEROL_REDUCT_2"/>
    <property type="match status" value="1"/>
</dbReference>
<dbReference type="InterPro" id="IPR001171">
    <property type="entry name" value="ERG24_DHCR-like"/>
</dbReference>
<dbReference type="PANTHER" id="PTHR21257">
    <property type="entry name" value="DELTA(14)-STEROL REDUCTASE"/>
    <property type="match status" value="1"/>
</dbReference>
<keyword evidence="12 19" id="KW-0472">Membrane</keyword>
<keyword evidence="14" id="KW-0753">Steroid metabolism</keyword>
<evidence type="ECO:0000256" key="10">
    <source>
        <dbReference type="ARBA" id="ARBA00023011"/>
    </source>
</evidence>
<dbReference type="PANTHER" id="PTHR21257:SF52">
    <property type="entry name" value="DELTA(14)-STEROL REDUCTASE TM7SF2"/>
    <property type="match status" value="1"/>
</dbReference>
<sequence>MITVAVTKVPLNDYLYQQYEKLAFLDILLCFGLSTYLYITSFLVDKNGKNGKTKSKKILSHTGRSNNLIYDYFMGRELNPRSFHGTFDWKQFCELRPGLLLWLLLNISCAQEQYKLNNYEHISGSMILLNVFHFIYVWDSLYNERSILTTMDITTDGFGFMLIFGDLCWVPFTYNHPTNYLVHHDPQLKTVTLVLIFCLYCIGFYIFRSSNKQKDIFRSNPFDERVQHLNYIKTKRGTCLLTSGWWGYARKINYTGDYLMGLSYSLLCGCDSVVPYYYSIYFLILLVHRSIRDDELCSIKYGKDWIEYKRQVPYRFIPGII</sequence>
<comment type="pathway">
    <text evidence="17">Steroid biosynthesis.</text>
</comment>
<dbReference type="OrthoDB" id="5326588at2759"/>
<accession>A0A1E7ES30</accession>
<comment type="subcellular location">
    <subcellularLocation>
        <location evidence="1">Membrane</location>
        <topology evidence="1">Multi-pass membrane protein</topology>
    </subcellularLocation>
</comment>
<dbReference type="GO" id="GO:0005789">
    <property type="term" value="C:endoplasmic reticulum membrane"/>
    <property type="evidence" value="ECO:0007669"/>
    <property type="project" value="TreeGrafter"/>
</dbReference>
<dbReference type="EMBL" id="KV784379">
    <property type="protein sequence ID" value="OEU08604.1"/>
    <property type="molecule type" value="Genomic_DNA"/>
</dbReference>
<dbReference type="AlphaFoldDB" id="A0A1E7ES30"/>
<proteinExistence type="inferred from homology"/>
<evidence type="ECO:0000256" key="18">
    <source>
        <dbReference type="ARBA" id="ARBA00069705"/>
    </source>
</evidence>
<dbReference type="KEGG" id="fcy:FRACYDRAFT_196266"/>
<dbReference type="GO" id="GO:0050613">
    <property type="term" value="F:Delta14-sterol reductase activity"/>
    <property type="evidence" value="ECO:0007669"/>
    <property type="project" value="UniProtKB-EC"/>
</dbReference>
<gene>
    <name evidence="20" type="ORF">FRACYDRAFT_196266</name>
</gene>
<evidence type="ECO:0000256" key="13">
    <source>
        <dbReference type="ARBA" id="ARBA00023166"/>
    </source>
</evidence>
<protein>
    <recommendedName>
        <fullName evidence="18">Delta(14)-sterol reductase</fullName>
        <ecNumber evidence="3">1.3.1.70</ecNumber>
    </recommendedName>
    <alternativeName>
        <fullName evidence="15">C-14 sterol reductase</fullName>
    </alternativeName>
    <alternativeName>
        <fullName evidence="16">Sterol C14-reductase</fullName>
    </alternativeName>
</protein>
<dbReference type="InterPro" id="IPR018083">
    <property type="entry name" value="Sterol_reductase_CS"/>
</dbReference>
<feature type="transmembrane region" description="Helical" evidence="19">
    <location>
        <begin position="22"/>
        <end position="44"/>
    </location>
</feature>
<feature type="transmembrane region" description="Helical" evidence="19">
    <location>
        <begin position="158"/>
        <end position="176"/>
    </location>
</feature>
<keyword evidence="4" id="KW-0444">Lipid biosynthesis</keyword>
<keyword evidence="6" id="KW-0521">NADP</keyword>
<evidence type="ECO:0000256" key="11">
    <source>
        <dbReference type="ARBA" id="ARBA00023098"/>
    </source>
</evidence>
<evidence type="ECO:0000256" key="9">
    <source>
        <dbReference type="ARBA" id="ARBA00023002"/>
    </source>
</evidence>
<evidence type="ECO:0000313" key="20">
    <source>
        <dbReference type="EMBL" id="OEU08604.1"/>
    </source>
</evidence>
<keyword evidence="10" id="KW-0756">Sterol biosynthesis</keyword>
<dbReference type="Pfam" id="PF01222">
    <property type="entry name" value="ERG4_ERG24"/>
    <property type="match status" value="1"/>
</dbReference>
<evidence type="ECO:0000256" key="4">
    <source>
        <dbReference type="ARBA" id="ARBA00022516"/>
    </source>
</evidence>
<evidence type="ECO:0000256" key="6">
    <source>
        <dbReference type="ARBA" id="ARBA00022857"/>
    </source>
</evidence>
<evidence type="ECO:0000256" key="15">
    <source>
        <dbReference type="ARBA" id="ARBA00030165"/>
    </source>
</evidence>
<evidence type="ECO:0000256" key="17">
    <source>
        <dbReference type="ARBA" id="ARBA00060577"/>
    </source>
</evidence>
<evidence type="ECO:0000256" key="1">
    <source>
        <dbReference type="ARBA" id="ARBA00004141"/>
    </source>
</evidence>
<evidence type="ECO:0000256" key="19">
    <source>
        <dbReference type="SAM" id="Phobius"/>
    </source>
</evidence>
<dbReference type="Gene3D" id="1.20.120.1630">
    <property type="match status" value="1"/>
</dbReference>